<evidence type="ECO:0000313" key="3">
    <source>
        <dbReference type="Proteomes" id="UP000521943"/>
    </source>
</evidence>
<keyword evidence="3" id="KW-1185">Reference proteome</keyword>
<evidence type="ECO:0000256" key="1">
    <source>
        <dbReference type="SAM" id="MobiDB-lite"/>
    </source>
</evidence>
<accession>A0A8H6HQS7</accession>
<dbReference type="AlphaFoldDB" id="A0A8H6HQS7"/>
<comment type="caution">
    <text evidence="2">The sequence shown here is derived from an EMBL/GenBank/DDBJ whole genome shotgun (WGS) entry which is preliminary data.</text>
</comment>
<gene>
    <name evidence="2" type="ORF">DFP72DRAFT_851253</name>
</gene>
<feature type="region of interest" description="Disordered" evidence="1">
    <location>
        <begin position="479"/>
        <end position="508"/>
    </location>
</feature>
<organism evidence="2 3">
    <name type="scientific">Ephemerocybe angulata</name>
    <dbReference type="NCBI Taxonomy" id="980116"/>
    <lineage>
        <taxon>Eukaryota</taxon>
        <taxon>Fungi</taxon>
        <taxon>Dikarya</taxon>
        <taxon>Basidiomycota</taxon>
        <taxon>Agaricomycotina</taxon>
        <taxon>Agaricomycetes</taxon>
        <taxon>Agaricomycetidae</taxon>
        <taxon>Agaricales</taxon>
        <taxon>Agaricineae</taxon>
        <taxon>Psathyrellaceae</taxon>
        <taxon>Ephemerocybe</taxon>
    </lineage>
</organism>
<proteinExistence type="predicted"/>
<name>A0A8H6HQS7_9AGAR</name>
<feature type="region of interest" description="Disordered" evidence="1">
    <location>
        <begin position="422"/>
        <end position="441"/>
    </location>
</feature>
<evidence type="ECO:0000313" key="2">
    <source>
        <dbReference type="EMBL" id="KAF6751004.1"/>
    </source>
</evidence>
<dbReference type="EMBL" id="JACGCI010000053">
    <property type="protein sequence ID" value="KAF6751004.1"/>
    <property type="molecule type" value="Genomic_DNA"/>
</dbReference>
<feature type="compositionally biased region" description="Basic and acidic residues" evidence="1">
    <location>
        <begin position="344"/>
        <end position="360"/>
    </location>
</feature>
<dbReference type="Proteomes" id="UP000521943">
    <property type="component" value="Unassembled WGS sequence"/>
</dbReference>
<protein>
    <submittedName>
        <fullName evidence="2">Uncharacterized protein</fullName>
    </submittedName>
</protein>
<sequence>MCGARVWLQAARNAWKKGPQHRPARCWKGLLGDWDTRIYWLIMDVKEDSISYALVEARVEGVFHGHAGKGYLQAEKTDFPESLACATLGTHLQVLHIGDKGLTLQLLNNYSHFTGTCHMLQQYLPIQLKYQSACSINSNLKAKMTQTFNQPMSDKIVQFNTLASPPSATPTPLETFLALSHDGVPTYQDPRYAAMFEEFGRSRVGIYDSGTLQSQLLILVSPGVIHRMVSFLEPERLLHPLATHPTITTKMSPSQLPAMNAVASISSSNLTTNGSTALLDSPNVTRVLGQPSVTFATQLTPPERPPRRVSNVDPRRPAVLRRSTVSRRWPGSIIVRLSPTTAFRHSDDETRQGKQSEDRQSAGTSTNLDSPSMRAMMQHLLAAPDYFAARDPGREDNPPPYPLPAPPEGMVLFRELDRGLPSSSLGRVTSGKRKSLVPDSEHTIEPEKLALDLGAATGDKRKADVERVTAQTGTSDALVANGLPEIPSPLSTSVNPKKRVRKRTPTVDKQPKKSMLTFILTTILYHGDAEGADDACKANSTGGAYGRGGGWRGVVGEVGAFQMNQISSMKSTSHHAAGHHHQFALSDVLTFINALLIPKGSLSPPGLQHSWRARSSEVHLAEYFNTTENPCVNITKRISAPLLRLEPQAGSTDSPHPKCRGPIAVCSIGRLPQVYRIYVTGRFLVAKDVGRTTVRVLNEYVKIEERKKMEVGGVRILYEV</sequence>
<feature type="compositionally biased region" description="Polar residues" evidence="1">
    <location>
        <begin position="361"/>
        <end position="370"/>
    </location>
</feature>
<feature type="region of interest" description="Disordered" evidence="1">
    <location>
        <begin position="340"/>
        <end position="371"/>
    </location>
</feature>
<feature type="region of interest" description="Disordered" evidence="1">
    <location>
        <begin position="296"/>
        <end position="318"/>
    </location>
</feature>
<reference evidence="2 3" key="1">
    <citation type="submission" date="2020-07" db="EMBL/GenBank/DDBJ databases">
        <title>Comparative genomics of pyrophilous fungi reveals a link between fire events and developmental genes.</title>
        <authorList>
            <consortium name="DOE Joint Genome Institute"/>
            <person name="Steindorff A.S."/>
            <person name="Carver A."/>
            <person name="Calhoun S."/>
            <person name="Stillman K."/>
            <person name="Liu H."/>
            <person name="Lipzen A."/>
            <person name="Pangilinan J."/>
            <person name="Labutti K."/>
            <person name="Bruns T.D."/>
            <person name="Grigoriev I.V."/>
        </authorList>
    </citation>
    <scope>NUCLEOTIDE SEQUENCE [LARGE SCALE GENOMIC DNA]</scope>
    <source>
        <strain evidence="2 3">CBS 144469</strain>
    </source>
</reference>